<comment type="caution">
    <text evidence="1">The sequence shown here is derived from an EMBL/GenBank/DDBJ whole genome shotgun (WGS) entry which is preliminary data.</text>
</comment>
<keyword evidence="2" id="KW-1185">Reference proteome</keyword>
<organism evidence="1 2">
    <name type="scientific">Paenibacillus pseudetheri</name>
    <dbReference type="NCBI Taxonomy" id="2897682"/>
    <lineage>
        <taxon>Bacteria</taxon>
        <taxon>Bacillati</taxon>
        <taxon>Bacillota</taxon>
        <taxon>Bacilli</taxon>
        <taxon>Bacillales</taxon>
        <taxon>Paenibacillaceae</taxon>
        <taxon>Paenibacillus</taxon>
    </lineage>
</organism>
<gene>
    <name evidence="1" type="ORF">PAECIP111894_03395</name>
</gene>
<dbReference type="Proteomes" id="UP000838749">
    <property type="component" value="Unassembled WGS sequence"/>
</dbReference>
<dbReference type="RefSeq" id="WP_234535752.1">
    <property type="nucleotide sequence ID" value="NZ_CAKMAB010000017.1"/>
</dbReference>
<sequence length="100" mass="11976">MQEELLRTFNILSRLNDSCREKVISQEELDEQDSNLDDFRKMVIELRDILSKLENSNTQSVDETVEILLQLHLKFSDYIWHTDQIHELLKKMAGNYRDSY</sequence>
<accession>A0ABM9BEI3</accession>
<evidence type="ECO:0000313" key="2">
    <source>
        <dbReference type="Proteomes" id="UP000838749"/>
    </source>
</evidence>
<protein>
    <submittedName>
        <fullName evidence="1">Uncharacterized protein</fullName>
    </submittedName>
</protein>
<proteinExistence type="predicted"/>
<evidence type="ECO:0000313" key="1">
    <source>
        <dbReference type="EMBL" id="CAH1057237.1"/>
    </source>
</evidence>
<reference evidence="1" key="1">
    <citation type="submission" date="2021-12" db="EMBL/GenBank/DDBJ databases">
        <authorList>
            <person name="Criscuolo A."/>
        </authorList>
    </citation>
    <scope>NUCLEOTIDE SEQUENCE</scope>
    <source>
        <strain evidence="1">CIP111894</strain>
    </source>
</reference>
<dbReference type="EMBL" id="CAKMAB010000017">
    <property type="protein sequence ID" value="CAH1057237.1"/>
    <property type="molecule type" value="Genomic_DNA"/>
</dbReference>
<name>A0ABM9BEI3_9BACL</name>